<reference evidence="2 3" key="1">
    <citation type="submission" date="2014-07" db="EMBL/GenBank/DDBJ databases">
        <title>Genome Sequence of Rhodococcus opacus Strain R7, a Biodegrader of Mono- and Polycyclic Aromatic Hydrocarbons.</title>
        <authorList>
            <person name="Di Gennaro P."/>
            <person name="Zampolli J."/>
            <person name="Presti I."/>
            <person name="Cappelletti M."/>
            <person name="D'Ursi P."/>
            <person name="Orro A."/>
            <person name="Mezzelani A."/>
            <person name="Milanesi L."/>
        </authorList>
    </citation>
    <scope>NUCLEOTIDE SEQUENCE [LARGE SCALE GENOMIC DNA]</scope>
    <source>
        <strain evidence="2 3">R7</strain>
    </source>
</reference>
<dbReference type="Proteomes" id="UP000028488">
    <property type="component" value="Chromosome"/>
</dbReference>
<evidence type="ECO:0000313" key="2">
    <source>
        <dbReference type="EMBL" id="AII03376.1"/>
    </source>
</evidence>
<evidence type="ECO:0000313" key="3">
    <source>
        <dbReference type="Proteomes" id="UP000028488"/>
    </source>
</evidence>
<sequence>MTMSVRAGTTQIPHRCRGGPERVHVRWLHQQTQIHRQRVDVVVGDQGRQMPGQASLRNRAAADAGIHTRMGTGSTVGQMGWRAPMKQGTT</sequence>
<feature type="region of interest" description="Disordered" evidence="1">
    <location>
        <begin position="49"/>
        <end position="90"/>
    </location>
</feature>
<organism evidence="2 3">
    <name type="scientific">Rhodococcus opacus</name>
    <name type="common">Nocardia opaca</name>
    <dbReference type="NCBI Taxonomy" id="37919"/>
    <lineage>
        <taxon>Bacteria</taxon>
        <taxon>Bacillati</taxon>
        <taxon>Actinomycetota</taxon>
        <taxon>Actinomycetes</taxon>
        <taxon>Mycobacteriales</taxon>
        <taxon>Nocardiaceae</taxon>
        <taxon>Rhodococcus</taxon>
    </lineage>
</organism>
<evidence type="ECO:0000256" key="1">
    <source>
        <dbReference type="SAM" id="MobiDB-lite"/>
    </source>
</evidence>
<dbReference type="AlphaFoldDB" id="A0A076ECR6"/>
<proteinExistence type="predicted"/>
<accession>A0A076ECR6</accession>
<gene>
    <name evidence="2" type="ORF">EP51_01455</name>
</gene>
<protein>
    <submittedName>
        <fullName evidence="2">Uncharacterized protein</fullName>
    </submittedName>
</protein>
<name>A0A076ECR6_RHOOP</name>
<dbReference type="EMBL" id="CP008947">
    <property type="protein sequence ID" value="AII03376.1"/>
    <property type="molecule type" value="Genomic_DNA"/>
</dbReference>